<dbReference type="AlphaFoldDB" id="A0A8X6M758"/>
<feature type="compositionally biased region" description="Basic residues" evidence="1">
    <location>
        <begin position="83"/>
        <end position="92"/>
    </location>
</feature>
<feature type="region of interest" description="Disordered" evidence="1">
    <location>
        <begin position="61"/>
        <end position="92"/>
    </location>
</feature>
<comment type="caution">
    <text evidence="2">The sequence shown here is derived from an EMBL/GenBank/DDBJ whole genome shotgun (WGS) entry which is preliminary data.</text>
</comment>
<keyword evidence="3" id="KW-1185">Reference proteome</keyword>
<protein>
    <submittedName>
        <fullName evidence="2">Uncharacterized protein</fullName>
    </submittedName>
</protein>
<feature type="compositionally biased region" description="Polar residues" evidence="1">
    <location>
        <begin position="71"/>
        <end position="82"/>
    </location>
</feature>
<dbReference type="Proteomes" id="UP000886998">
    <property type="component" value="Unassembled WGS sequence"/>
</dbReference>
<organism evidence="2 3">
    <name type="scientific">Trichonephila inaurata madagascariensis</name>
    <dbReference type="NCBI Taxonomy" id="2747483"/>
    <lineage>
        <taxon>Eukaryota</taxon>
        <taxon>Metazoa</taxon>
        <taxon>Ecdysozoa</taxon>
        <taxon>Arthropoda</taxon>
        <taxon>Chelicerata</taxon>
        <taxon>Arachnida</taxon>
        <taxon>Araneae</taxon>
        <taxon>Araneomorphae</taxon>
        <taxon>Entelegynae</taxon>
        <taxon>Araneoidea</taxon>
        <taxon>Nephilidae</taxon>
        <taxon>Trichonephila</taxon>
        <taxon>Trichonephila inaurata</taxon>
    </lineage>
</organism>
<name>A0A8X6M758_9ARAC</name>
<sequence>MATETAGSTYSRRECKTNGIEEIPDEIGCGNTIGNLVRVSNNSAAAVPGIVMLANGPCPERRPQGIDRSALQRSVNSVSSQAKYRRQRSVWP</sequence>
<reference evidence="2" key="1">
    <citation type="submission" date="2020-08" db="EMBL/GenBank/DDBJ databases">
        <title>Multicomponent nature underlies the extraordinary mechanical properties of spider dragline silk.</title>
        <authorList>
            <person name="Kono N."/>
            <person name="Nakamura H."/>
            <person name="Mori M."/>
            <person name="Yoshida Y."/>
            <person name="Ohtoshi R."/>
            <person name="Malay A.D."/>
            <person name="Moran D.A.P."/>
            <person name="Tomita M."/>
            <person name="Numata K."/>
            <person name="Arakawa K."/>
        </authorList>
    </citation>
    <scope>NUCLEOTIDE SEQUENCE</scope>
</reference>
<evidence type="ECO:0000256" key="1">
    <source>
        <dbReference type="SAM" id="MobiDB-lite"/>
    </source>
</evidence>
<evidence type="ECO:0000313" key="3">
    <source>
        <dbReference type="Proteomes" id="UP000886998"/>
    </source>
</evidence>
<proteinExistence type="predicted"/>
<dbReference type="EMBL" id="BMAV01023943">
    <property type="protein sequence ID" value="GFS28807.1"/>
    <property type="molecule type" value="Genomic_DNA"/>
</dbReference>
<accession>A0A8X6M758</accession>
<gene>
    <name evidence="2" type="ORF">TNIN_9161</name>
</gene>
<evidence type="ECO:0000313" key="2">
    <source>
        <dbReference type="EMBL" id="GFS28807.1"/>
    </source>
</evidence>